<evidence type="ECO:0000313" key="1">
    <source>
        <dbReference type="EMBL" id="MUN42400.1"/>
    </source>
</evidence>
<evidence type="ECO:0008006" key="3">
    <source>
        <dbReference type="Google" id="ProtNLM"/>
    </source>
</evidence>
<dbReference type="InterPro" id="IPR029058">
    <property type="entry name" value="AB_hydrolase_fold"/>
</dbReference>
<protein>
    <recommendedName>
        <fullName evidence="3">Alpha/beta hydrolase</fullName>
    </recommendedName>
</protein>
<accession>A0A7K1LD88</accession>
<keyword evidence="2" id="KW-1185">Reference proteome</keyword>
<reference evidence="1 2" key="1">
    <citation type="submission" date="2019-11" db="EMBL/GenBank/DDBJ databases">
        <authorList>
            <person name="Cao P."/>
        </authorList>
    </citation>
    <scope>NUCLEOTIDE SEQUENCE [LARGE SCALE GENOMIC DNA]</scope>
    <source>
        <strain evidence="1 2">NEAU-AAG5</strain>
    </source>
</reference>
<name>A0A7K1LD88_9ACTN</name>
<gene>
    <name evidence="1" type="ORF">GNZ18_38295</name>
</gene>
<comment type="caution">
    <text evidence="1">The sequence shown here is derived from an EMBL/GenBank/DDBJ whole genome shotgun (WGS) entry which is preliminary data.</text>
</comment>
<proteinExistence type="predicted"/>
<evidence type="ECO:0000313" key="2">
    <source>
        <dbReference type="Proteomes" id="UP000432015"/>
    </source>
</evidence>
<dbReference type="Proteomes" id="UP000432015">
    <property type="component" value="Unassembled WGS sequence"/>
</dbReference>
<dbReference type="SUPFAM" id="SSF53474">
    <property type="entry name" value="alpha/beta-Hydrolases"/>
    <property type="match status" value="1"/>
</dbReference>
<dbReference type="Gene3D" id="3.40.50.1820">
    <property type="entry name" value="alpha/beta hydrolase"/>
    <property type="match status" value="1"/>
</dbReference>
<dbReference type="EMBL" id="WOFH01000020">
    <property type="protein sequence ID" value="MUN42400.1"/>
    <property type="molecule type" value="Genomic_DNA"/>
</dbReference>
<organism evidence="1 2">
    <name type="scientific">Actinomadura litoris</name>
    <dbReference type="NCBI Taxonomy" id="2678616"/>
    <lineage>
        <taxon>Bacteria</taxon>
        <taxon>Bacillati</taxon>
        <taxon>Actinomycetota</taxon>
        <taxon>Actinomycetes</taxon>
        <taxon>Streptosporangiales</taxon>
        <taxon>Thermomonosporaceae</taxon>
        <taxon>Actinomadura</taxon>
    </lineage>
</organism>
<dbReference type="AlphaFoldDB" id="A0A7K1LD88"/>
<sequence>MSSAHLDVRADAAPGLPWVVVCNTVGVPHTVFDRLAATLAGRFSVLRWSTGLTERDAPHGRPLDLTVDAHAEEAARLLRKHGVTEFVGVSWCSGTEILHRLSRGGDAAVRGFCCVNGAFDLGPDGPSSGWEGTVEPLFQVIRSRPESVEGVSALLRTAADTAAEGGDPALRFPYSTPERLIGYAGQCLEMKRSRTAMGFVRSLAPGLYLSGSADGVQPPAVTEAAARLSGSPFELVEGGGHAMMAGSQAVCDRIRAYCETVPPGPGAS</sequence>
<dbReference type="RefSeq" id="WP_156222015.1">
    <property type="nucleotide sequence ID" value="NZ_JAICDF010000003.1"/>
</dbReference>